<evidence type="ECO:0000313" key="1">
    <source>
        <dbReference type="EMBL" id="ONI20846.1"/>
    </source>
</evidence>
<dbReference type="AlphaFoldDB" id="M5XJL5"/>
<dbReference type="Gramene" id="ONI20846">
    <property type="protein sequence ID" value="ONI20846"/>
    <property type="gene ID" value="PRUPE_2G036900"/>
</dbReference>
<dbReference type="HOGENOM" id="CLU_2626607_0_0_1"/>
<sequence length="78" mass="8838">MKMLFWNSQGSGWPGFILQALFYISTSSLNVFYILDSRASRVELRLLLRGLVLMVSFVSMPLVIVDGYSYCGILLLLI</sequence>
<name>M5XJL5_PRUPE</name>
<evidence type="ECO:0000313" key="2">
    <source>
        <dbReference type="Proteomes" id="UP000006882"/>
    </source>
</evidence>
<organism evidence="1 2">
    <name type="scientific">Prunus persica</name>
    <name type="common">Peach</name>
    <name type="synonym">Amygdalus persica</name>
    <dbReference type="NCBI Taxonomy" id="3760"/>
    <lineage>
        <taxon>Eukaryota</taxon>
        <taxon>Viridiplantae</taxon>
        <taxon>Streptophyta</taxon>
        <taxon>Embryophyta</taxon>
        <taxon>Tracheophyta</taxon>
        <taxon>Spermatophyta</taxon>
        <taxon>Magnoliopsida</taxon>
        <taxon>eudicotyledons</taxon>
        <taxon>Gunneridae</taxon>
        <taxon>Pentapetalae</taxon>
        <taxon>rosids</taxon>
        <taxon>fabids</taxon>
        <taxon>Rosales</taxon>
        <taxon>Rosaceae</taxon>
        <taxon>Amygdaloideae</taxon>
        <taxon>Amygdaleae</taxon>
        <taxon>Prunus</taxon>
    </lineage>
</organism>
<proteinExistence type="predicted"/>
<dbReference type="Proteomes" id="UP000006882">
    <property type="component" value="Chromosome G2"/>
</dbReference>
<gene>
    <name evidence="1" type="ORF">PRUPE_2G036900</name>
</gene>
<accession>M5XJL5</accession>
<keyword evidence="2" id="KW-1185">Reference proteome</keyword>
<dbReference type="EMBL" id="CM007652">
    <property type="protein sequence ID" value="ONI20846.1"/>
    <property type="molecule type" value="Genomic_DNA"/>
</dbReference>
<reference evidence="1 2" key="1">
    <citation type="journal article" date="2013" name="Nat. Genet.">
        <title>The high-quality draft genome of peach (Prunus persica) identifies unique patterns of genetic diversity, domestication and genome evolution.</title>
        <authorList>
            <consortium name="International Peach Genome Initiative"/>
            <person name="Verde I."/>
            <person name="Abbott A.G."/>
            <person name="Scalabrin S."/>
            <person name="Jung S."/>
            <person name="Shu S."/>
            <person name="Marroni F."/>
            <person name="Zhebentyayeva T."/>
            <person name="Dettori M.T."/>
            <person name="Grimwood J."/>
            <person name="Cattonaro F."/>
            <person name="Zuccolo A."/>
            <person name="Rossini L."/>
            <person name="Jenkins J."/>
            <person name="Vendramin E."/>
            <person name="Meisel L.A."/>
            <person name="Decroocq V."/>
            <person name="Sosinski B."/>
            <person name="Prochnik S."/>
            <person name="Mitros T."/>
            <person name="Policriti A."/>
            <person name="Cipriani G."/>
            <person name="Dondini L."/>
            <person name="Ficklin S."/>
            <person name="Goodstein D.M."/>
            <person name="Xuan P."/>
            <person name="Del Fabbro C."/>
            <person name="Aramini V."/>
            <person name="Copetti D."/>
            <person name="Gonzalez S."/>
            <person name="Horner D.S."/>
            <person name="Falchi R."/>
            <person name="Lucas S."/>
            <person name="Mica E."/>
            <person name="Maldonado J."/>
            <person name="Lazzari B."/>
            <person name="Bielenberg D."/>
            <person name="Pirona R."/>
            <person name="Miculan M."/>
            <person name="Barakat A."/>
            <person name="Testolin R."/>
            <person name="Stella A."/>
            <person name="Tartarini S."/>
            <person name="Tonutti P."/>
            <person name="Arus P."/>
            <person name="Orellana A."/>
            <person name="Wells C."/>
            <person name="Main D."/>
            <person name="Vizzotto G."/>
            <person name="Silva H."/>
            <person name="Salamini F."/>
            <person name="Schmutz J."/>
            <person name="Morgante M."/>
            <person name="Rokhsar D.S."/>
        </authorList>
    </citation>
    <scope>NUCLEOTIDE SEQUENCE [LARGE SCALE GENOMIC DNA]</scope>
    <source>
        <strain evidence="2">cv. Nemared</strain>
    </source>
</reference>
<protein>
    <submittedName>
        <fullName evidence="1">Uncharacterized protein</fullName>
    </submittedName>
</protein>